<dbReference type="Proteomes" id="UP000216024">
    <property type="component" value="Unassembled WGS sequence"/>
</dbReference>
<sequence length="130" mass="14915">MSDNMKNTDFCNCSTIKVINNLPVELKYQTEYLIDGQFEKCPISSIPPGHKGIIFKVNDHSNMGLKGGVIYYYDDSDQHRKYVLFEFIHSTNDHTNKFFLSAAPANTIKWSQTPDNSGNIVYTLHDFKNE</sequence>
<reference evidence="1 2" key="1">
    <citation type="submission" date="2017-06" db="EMBL/GenBank/DDBJ databases">
        <title>Draft genome sequence of anaerobic fermentative bacterium Anaeromicrobium sediminis DY2726D isolated from West Pacific Ocean sediments.</title>
        <authorList>
            <person name="Zeng X."/>
        </authorList>
    </citation>
    <scope>NUCLEOTIDE SEQUENCE [LARGE SCALE GENOMIC DNA]</scope>
    <source>
        <strain evidence="1 2">DY2726D</strain>
    </source>
</reference>
<protein>
    <submittedName>
        <fullName evidence="1">Uncharacterized protein</fullName>
    </submittedName>
</protein>
<evidence type="ECO:0000313" key="1">
    <source>
        <dbReference type="EMBL" id="PAB57743.1"/>
    </source>
</evidence>
<keyword evidence="2" id="KW-1185">Reference proteome</keyword>
<accession>A0A267MG28</accession>
<comment type="caution">
    <text evidence="1">The sequence shown here is derived from an EMBL/GenBank/DDBJ whole genome shotgun (WGS) entry which is preliminary data.</text>
</comment>
<dbReference type="Gene3D" id="2.60.270.50">
    <property type="match status" value="1"/>
</dbReference>
<dbReference type="RefSeq" id="WP_095135148.1">
    <property type="nucleotide sequence ID" value="NZ_NIBG01000023.1"/>
</dbReference>
<name>A0A267MG28_9FIRM</name>
<evidence type="ECO:0000313" key="2">
    <source>
        <dbReference type="Proteomes" id="UP000216024"/>
    </source>
</evidence>
<dbReference type="EMBL" id="NIBG01000023">
    <property type="protein sequence ID" value="PAB57743.1"/>
    <property type="molecule type" value="Genomic_DNA"/>
</dbReference>
<proteinExistence type="predicted"/>
<gene>
    <name evidence="1" type="ORF">CCE28_18140</name>
</gene>
<dbReference type="AlphaFoldDB" id="A0A267MG28"/>
<organism evidence="1 2">
    <name type="scientific">Anaeromicrobium sediminis</name>
    <dbReference type="NCBI Taxonomy" id="1478221"/>
    <lineage>
        <taxon>Bacteria</taxon>
        <taxon>Bacillati</taxon>
        <taxon>Bacillota</taxon>
        <taxon>Clostridia</taxon>
        <taxon>Peptostreptococcales</taxon>
        <taxon>Thermotaleaceae</taxon>
        <taxon>Anaeromicrobium</taxon>
    </lineage>
</organism>